<dbReference type="OrthoDB" id="9149607at2"/>
<dbReference type="EMBL" id="WTYT01000002">
    <property type="protein sequence ID" value="MXO65273.1"/>
    <property type="molecule type" value="Genomic_DNA"/>
</dbReference>
<sequence length="197" mass="22209">MDVVMGSGRLVEYQKSSDSLRHAMRAATREMHDVLDNGMADLDLAEPEDYARFLRFQLGARAPIERWTRENLPVEDRLPEQIPLLLEDLTDLGKPFSLPNRTFTLPDEADPIGLSWVLAGSHLGNRAMLADLQTRNTQSLPVRFLDDDRMIQFWKALKPELEQSVSAQRLTAALSAAKATFAFFLETMRAPGKRQAA</sequence>
<reference evidence="1 2" key="1">
    <citation type="submission" date="2019-12" db="EMBL/GenBank/DDBJ databases">
        <title>Genomic-based taxomic classification of the family Erythrobacteraceae.</title>
        <authorList>
            <person name="Xu L."/>
        </authorList>
    </citation>
    <scope>NUCLEOTIDE SEQUENCE [LARGE SCALE GENOMIC DNA]</scope>
    <source>
        <strain evidence="1 2">LMG 29518</strain>
    </source>
</reference>
<accession>A0A6I4T5K3</accession>
<organism evidence="1 2">
    <name type="scientific">Altericroceibacterium endophyticum</name>
    <dbReference type="NCBI Taxonomy" id="1808508"/>
    <lineage>
        <taxon>Bacteria</taxon>
        <taxon>Pseudomonadati</taxon>
        <taxon>Pseudomonadota</taxon>
        <taxon>Alphaproteobacteria</taxon>
        <taxon>Sphingomonadales</taxon>
        <taxon>Erythrobacteraceae</taxon>
        <taxon>Altericroceibacterium</taxon>
    </lineage>
</organism>
<dbReference type="Gene3D" id="1.20.910.10">
    <property type="entry name" value="Heme oxygenase-like"/>
    <property type="match status" value="1"/>
</dbReference>
<proteinExistence type="predicted"/>
<dbReference type="AlphaFoldDB" id="A0A6I4T5K3"/>
<gene>
    <name evidence="1" type="ORF">GRI91_05865</name>
</gene>
<dbReference type="RefSeq" id="WP_160735685.1">
    <property type="nucleotide sequence ID" value="NZ_WTYT01000002.1"/>
</dbReference>
<evidence type="ECO:0000313" key="2">
    <source>
        <dbReference type="Proteomes" id="UP000438476"/>
    </source>
</evidence>
<comment type="caution">
    <text evidence="1">The sequence shown here is derived from an EMBL/GenBank/DDBJ whole genome shotgun (WGS) entry which is preliminary data.</text>
</comment>
<evidence type="ECO:0000313" key="1">
    <source>
        <dbReference type="EMBL" id="MXO65273.1"/>
    </source>
</evidence>
<keyword evidence="2" id="KW-1185">Reference proteome</keyword>
<dbReference type="InterPro" id="IPR016084">
    <property type="entry name" value="Haem_Oase-like_multi-hlx"/>
</dbReference>
<dbReference type="SUPFAM" id="SSF48613">
    <property type="entry name" value="Heme oxygenase-like"/>
    <property type="match status" value="1"/>
</dbReference>
<name>A0A6I4T5K3_9SPHN</name>
<dbReference type="Proteomes" id="UP000438476">
    <property type="component" value="Unassembled WGS sequence"/>
</dbReference>
<dbReference type="CDD" id="cd19166">
    <property type="entry name" value="HemeO-bac"/>
    <property type="match status" value="1"/>
</dbReference>
<evidence type="ECO:0008006" key="3">
    <source>
        <dbReference type="Google" id="ProtNLM"/>
    </source>
</evidence>
<protein>
    <recommendedName>
        <fullName evidence="3">Heme oxygenase</fullName>
    </recommendedName>
</protein>